<dbReference type="Pfam" id="PF00324">
    <property type="entry name" value="AA_permease"/>
    <property type="match status" value="1"/>
</dbReference>
<comment type="caution">
    <text evidence="7">The sequence shown here is derived from an EMBL/GenBank/DDBJ whole genome shotgun (WGS) entry which is preliminary data.</text>
</comment>
<evidence type="ECO:0000256" key="4">
    <source>
        <dbReference type="ARBA" id="ARBA00023136"/>
    </source>
</evidence>
<feature type="non-terminal residue" evidence="7">
    <location>
        <position position="1"/>
    </location>
</feature>
<evidence type="ECO:0000256" key="3">
    <source>
        <dbReference type="ARBA" id="ARBA00022989"/>
    </source>
</evidence>
<comment type="subcellular location">
    <subcellularLocation>
        <location evidence="1">Membrane</location>
        <topology evidence="1">Multi-pass membrane protein</topology>
    </subcellularLocation>
</comment>
<feature type="domain" description="Amino acid permease/ SLC12A" evidence="6">
    <location>
        <begin position="4"/>
        <end position="162"/>
    </location>
</feature>
<dbReference type="GO" id="GO:0016020">
    <property type="term" value="C:membrane"/>
    <property type="evidence" value="ECO:0007669"/>
    <property type="project" value="UniProtKB-SubCell"/>
</dbReference>
<reference evidence="7" key="2">
    <citation type="journal article" date="2014" name="ISME J.">
        <title>Microbial stratification in low pH oxic and suboxic macroscopic growths along an acid mine drainage.</title>
        <authorList>
            <person name="Mendez-Garcia C."/>
            <person name="Mesa V."/>
            <person name="Sprenger R.R."/>
            <person name="Richter M."/>
            <person name="Diez M.S."/>
            <person name="Solano J."/>
            <person name="Bargiela R."/>
            <person name="Golyshina O.V."/>
            <person name="Manteca A."/>
            <person name="Ramos J.L."/>
            <person name="Gallego J.R."/>
            <person name="Llorente I."/>
            <person name="Martins Dos Santos V.A."/>
            <person name="Jensen O.N."/>
            <person name="Pelaez A.I."/>
            <person name="Sanchez J."/>
            <person name="Ferrer M."/>
        </authorList>
    </citation>
    <scope>NUCLEOTIDE SEQUENCE</scope>
</reference>
<dbReference type="AlphaFoldDB" id="T0YFL4"/>
<gene>
    <name evidence="7" type="ORF">B2A_12763</name>
</gene>
<keyword evidence="3 5" id="KW-1133">Transmembrane helix</keyword>
<accession>T0YFL4</accession>
<feature type="transmembrane region" description="Helical" evidence="5">
    <location>
        <begin position="16"/>
        <end position="40"/>
    </location>
</feature>
<feature type="non-terminal residue" evidence="7">
    <location>
        <position position="165"/>
    </location>
</feature>
<dbReference type="Gene3D" id="1.20.1740.10">
    <property type="entry name" value="Amino acid/polyamine transporter I"/>
    <property type="match status" value="1"/>
</dbReference>
<dbReference type="InterPro" id="IPR004841">
    <property type="entry name" value="AA-permease/SLC12A_dom"/>
</dbReference>
<evidence type="ECO:0000256" key="5">
    <source>
        <dbReference type="SAM" id="Phobius"/>
    </source>
</evidence>
<organism evidence="7">
    <name type="scientific">mine drainage metagenome</name>
    <dbReference type="NCBI Taxonomy" id="410659"/>
    <lineage>
        <taxon>unclassified sequences</taxon>
        <taxon>metagenomes</taxon>
        <taxon>ecological metagenomes</taxon>
    </lineage>
</organism>
<dbReference type="InterPro" id="IPR052962">
    <property type="entry name" value="AA_Transporter_AGT"/>
</dbReference>
<proteinExistence type="predicted"/>
<dbReference type="PANTHER" id="PTHR47547:SF1">
    <property type="entry name" value="ASPARTATE-PROTON SYMPORTER"/>
    <property type="match status" value="1"/>
</dbReference>
<feature type="transmembrane region" description="Helical" evidence="5">
    <location>
        <begin position="60"/>
        <end position="82"/>
    </location>
</feature>
<evidence type="ECO:0000256" key="2">
    <source>
        <dbReference type="ARBA" id="ARBA00022692"/>
    </source>
</evidence>
<evidence type="ECO:0000259" key="6">
    <source>
        <dbReference type="Pfam" id="PF00324"/>
    </source>
</evidence>
<reference evidence="7" key="1">
    <citation type="submission" date="2013-08" db="EMBL/GenBank/DDBJ databases">
        <authorList>
            <person name="Mendez C."/>
            <person name="Richter M."/>
            <person name="Ferrer M."/>
            <person name="Sanchez J."/>
        </authorList>
    </citation>
    <scope>NUCLEOTIDE SEQUENCE</scope>
</reference>
<keyword evidence="2 5" id="KW-0812">Transmembrane</keyword>
<dbReference type="InterPro" id="IPR037165">
    <property type="entry name" value="AldOxase/xan_DH_Mopterin-bd_sf"/>
</dbReference>
<dbReference type="PANTHER" id="PTHR47547">
    <property type="match status" value="1"/>
</dbReference>
<evidence type="ECO:0000256" key="1">
    <source>
        <dbReference type="ARBA" id="ARBA00004141"/>
    </source>
</evidence>
<protein>
    <submittedName>
        <fullName evidence="7">Amino acid permease family protein</fullName>
    </submittedName>
</protein>
<feature type="transmembrane region" description="Helical" evidence="5">
    <location>
        <begin position="89"/>
        <end position="109"/>
    </location>
</feature>
<dbReference type="GO" id="GO:0055085">
    <property type="term" value="P:transmembrane transport"/>
    <property type="evidence" value="ECO:0007669"/>
    <property type="project" value="InterPro"/>
</dbReference>
<dbReference type="EMBL" id="AUZZ01009207">
    <property type="protein sequence ID" value="EQD34196.1"/>
    <property type="molecule type" value="Genomic_DNA"/>
</dbReference>
<evidence type="ECO:0000313" key="7">
    <source>
        <dbReference type="EMBL" id="EQD34196.1"/>
    </source>
</evidence>
<dbReference type="GO" id="GO:0016491">
    <property type="term" value="F:oxidoreductase activity"/>
    <property type="evidence" value="ECO:0007669"/>
    <property type="project" value="InterPro"/>
</dbReference>
<name>T0YFL4_9ZZZZ</name>
<keyword evidence="4 5" id="KW-0472">Membrane</keyword>
<feature type="transmembrane region" description="Helical" evidence="5">
    <location>
        <begin position="124"/>
        <end position="145"/>
    </location>
</feature>
<sequence length="165" mass="18021">LVHLSHLSHGELVGRIWSWIIFLAYVTVPPVEVIAVLSYANNYIPGLVSGPHHLLTEWGYASAIGLLALIVAMNFLAIRWVLFINSTATWWKIGIAVFTIAILLILHFHPGNLALAPATIPRDGLFTSVATAGIIFSFLGFRQAIDLAGETRDPRRNIPFAVVGS</sequence>
<dbReference type="SUPFAM" id="SSF56003">
    <property type="entry name" value="Molybdenum cofactor-binding domain"/>
    <property type="match status" value="1"/>
</dbReference>